<keyword evidence="5 6" id="KW-0539">Nucleus</keyword>
<dbReference type="InParanoid" id="A0A0C3EQG8"/>
<feature type="compositionally biased region" description="Acidic residues" evidence="8">
    <location>
        <begin position="180"/>
        <end position="194"/>
    </location>
</feature>
<evidence type="ECO:0000256" key="6">
    <source>
        <dbReference type="RuleBase" id="RU368003"/>
    </source>
</evidence>
<keyword evidence="7" id="KW-0175">Coiled coil</keyword>
<feature type="compositionally biased region" description="Basic and acidic residues" evidence="8">
    <location>
        <begin position="202"/>
        <end position="219"/>
    </location>
</feature>
<feature type="coiled-coil region" evidence="7">
    <location>
        <begin position="5"/>
        <end position="32"/>
    </location>
</feature>
<reference evidence="10" key="2">
    <citation type="submission" date="2015-01" db="EMBL/GenBank/DDBJ databases">
        <title>Evolutionary Origins and Diversification of the Mycorrhizal Mutualists.</title>
        <authorList>
            <consortium name="DOE Joint Genome Institute"/>
            <consortium name="Mycorrhizal Genomics Consortium"/>
            <person name="Kohler A."/>
            <person name="Kuo A."/>
            <person name="Nagy L.G."/>
            <person name="Floudas D."/>
            <person name="Copeland A."/>
            <person name="Barry K.W."/>
            <person name="Cichocki N."/>
            <person name="Veneault-Fourrey C."/>
            <person name="LaButti K."/>
            <person name="Lindquist E.A."/>
            <person name="Lipzen A."/>
            <person name="Lundell T."/>
            <person name="Morin E."/>
            <person name="Murat C."/>
            <person name="Riley R."/>
            <person name="Ohm R."/>
            <person name="Sun H."/>
            <person name="Tunlid A."/>
            <person name="Henrissat B."/>
            <person name="Grigoriev I.V."/>
            <person name="Hibbett D.S."/>
            <person name="Martin F."/>
        </authorList>
    </citation>
    <scope>NUCLEOTIDE SEQUENCE [LARGE SCALE GENOMIC DNA]</scope>
    <source>
        <strain evidence="10">Foug A</strain>
    </source>
</reference>
<dbReference type="GO" id="GO:0005730">
    <property type="term" value="C:nucleolus"/>
    <property type="evidence" value="ECO:0007669"/>
    <property type="project" value="TreeGrafter"/>
</dbReference>
<dbReference type="GO" id="GO:0000178">
    <property type="term" value="C:exosome (RNase complex)"/>
    <property type="evidence" value="ECO:0007669"/>
    <property type="project" value="TreeGrafter"/>
</dbReference>
<dbReference type="PANTHER" id="PTHR15341">
    <property type="entry name" value="SUN-COR STEROID HORMONE RECEPTOR CO-REPRESSOR"/>
    <property type="match status" value="1"/>
</dbReference>
<dbReference type="Proteomes" id="UP000053989">
    <property type="component" value="Unassembled WGS sequence"/>
</dbReference>
<evidence type="ECO:0000256" key="2">
    <source>
        <dbReference type="ARBA" id="ARBA00009154"/>
    </source>
</evidence>
<accession>A0A0C3EQG8</accession>
<sequence length="282" mass="31618">MSADTSKLRKKIAKLNKSLDELESQLEPLFAQSLDETLLGLDTIQQAKMQVIIPYVVYDLVFVYLKTRGVDPMTHPVIAELDRVRQYFDKIQKAEESDQKRKLGIDKQAAGRFIKHAIAQAKNVQLVDETEEDAESSTTGPSTTIPVKVTAKMLERAEYEKKLKETADEEEEDLEVFGENVEEDYPMDDADELPADVPSDVRSADKGKEPEEPGREQVGSRHKRPRIDPFAGYDPEPAFARAKSKSVLAETHSERSTPASSAPDEPQSSKSSKKKSKRKAKK</sequence>
<feature type="compositionally biased region" description="Basic residues" evidence="8">
    <location>
        <begin position="271"/>
        <end position="282"/>
    </location>
</feature>
<keyword evidence="3 6" id="KW-0698">rRNA processing</keyword>
<evidence type="ECO:0000313" key="10">
    <source>
        <dbReference type="Proteomes" id="UP000053989"/>
    </source>
</evidence>
<dbReference type="GO" id="GO:0000460">
    <property type="term" value="P:maturation of 5.8S rRNA"/>
    <property type="evidence" value="ECO:0007669"/>
    <property type="project" value="TreeGrafter"/>
</dbReference>
<dbReference type="InterPro" id="IPR011082">
    <property type="entry name" value="Exosome-assoc_fac/DNA_repair"/>
</dbReference>
<dbReference type="EMBL" id="KN822005">
    <property type="protein sequence ID" value="KIM70071.1"/>
    <property type="molecule type" value="Genomic_DNA"/>
</dbReference>
<feature type="region of interest" description="Disordered" evidence="8">
    <location>
        <begin position="180"/>
        <end position="282"/>
    </location>
</feature>
<dbReference type="GO" id="GO:0003723">
    <property type="term" value="F:RNA binding"/>
    <property type="evidence" value="ECO:0007669"/>
    <property type="project" value="UniProtKB-UniRule"/>
</dbReference>
<evidence type="ECO:0000256" key="4">
    <source>
        <dbReference type="ARBA" id="ARBA00022884"/>
    </source>
</evidence>
<evidence type="ECO:0000313" key="9">
    <source>
        <dbReference type="EMBL" id="KIM70071.1"/>
    </source>
</evidence>
<dbReference type="GO" id="GO:0010468">
    <property type="term" value="P:regulation of gene expression"/>
    <property type="evidence" value="ECO:0007669"/>
    <property type="project" value="TreeGrafter"/>
</dbReference>
<dbReference type="GO" id="GO:0003677">
    <property type="term" value="F:DNA binding"/>
    <property type="evidence" value="ECO:0007669"/>
    <property type="project" value="TreeGrafter"/>
</dbReference>
<dbReference type="HOGENOM" id="CLU_064339_0_0_1"/>
<protein>
    <recommendedName>
        <fullName evidence="6">Exosome complex protein</fullName>
    </recommendedName>
</protein>
<keyword evidence="10" id="KW-1185">Reference proteome</keyword>
<name>A0A0C3EQG8_9AGAM</name>
<comment type="function">
    <text evidence="6">Required for exosome-dependent processing of pre-rRNA and small nucleolar RNA (snRNA) precursors. Involved in processing of 35S pre-rRNA at the A0, A1 and A2 sites.</text>
</comment>
<evidence type="ECO:0000256" key="1">
    <source>
        <dbReference type="ARBA" id="ARBA00004123"/>
    </source>
</evidence>
<dbReference type="PANTHER" id="PTHR15341:SF3">
    <property type="entry name" value="NUCLEAR NUCLEIC ACID-BINDING PROTEIN C1D"/>
    <property type="match status" value="1"/>
</dbReference>
<keyword evidence="4 6" id="KW-0694">RNA-binding</keyword>
<dbReference type="OrthoDB" id="1421013at2759"/>
<dbReference type="AlphaFoldDB" id="A0A0C3EQG8"/>
<comment type="similarity">
    <text evidence="2 6">Belongs to the C1D family.</text>
</comment>
<evidence type="ECO:0000256" key="3">
    <source>
        <dbReference type="ARBA" id="ARBA00022552"/>
    </source>
</evidence>
<evidence type="ECO:0000256" key="7">
    <source>
        <dbReference type="SAM" id="Coils"/>
    </source>
</evidence>
<gene>
    <name evidence="9" type="ORF">SCLCIDRAFT_503486</name>
</gene>
<dbReference type="Pfam" id="PF04000">
    <property type="entry name" value="Sas10_Utp3"/>
    <property type="match status" value="1"/>
</dbReference>
<dbReference type="STRING" id="1036808.A0A0C3EQG8"/>
<evidence type="ECO:0000256" key="8">
    <source>
        <dbReference type="SAM" id="MobiDB-lite"/>
    </source>
</evidence>
<evidence type="ECO:0000256" key="5">
    <source>
        <dbReference type="ARBA" id="ARBA00023242"/>
    </source>
</evidence>
<organism evidence="9 10">
    <name type="scientific">Scleroderma citrinum Foug A</name>
    <dbReference type="NCBI Taxonomy" id="1036808"/>
    <lineage>
        <taxon>Eukaryota</taxon>
        <taxon>Fungi</taxon>
        <taxon>Dikarya</taxon>
        <taxon>Basidiomycota</taxon>
        <taxon>Agaricomycotina</taxon>
        <taxon>Agaricomycetes</taxon>
        <taxon>Agaricomycetidae</taxon>
        <taxon>Boletales</taxon>
        <taxon>Sclerodermatineae</taxon>
        <taxon>Sclerodermataceae</taxon>
        <taxon>Scleroderma</taxon>
    </lineage>
</organism>
<comment type="subcellular location">
    <subcellularLocation>
        <location evidence="1 6">Nucleus</location>
    </subcellularLocation>
</comment>
<reference evidence="9 10" key="1">
    <citation type="submission" date="2014-04" db="EMBL/GenBank/DDBJ databases">
        <authorList>
            <consortium name="DOE Joint Genome Institute"/>
            <person name="Kuo A."/>
            <person name="Kohler A."/>
            <person name="Nagy L.G."/>
            <person name="Floudas D."/>
            <person name="Copeland A."/>
            <person name="Barry K.W."/>
            <person name="Cichocki N."/>
            <person name="Veneault-Fourrey C."/>
            <person name="LaButti K."/>
            <person name="Lindquist E.A."/>
            <person name="Lipzen A."/>
            <person name="Lundell T."/>
            <person name="Morin E."/>
            <person name="Murat C."/>
            <person name="Sun H."/>
            <person name="Tunlid A."/>
            <person name="Henrissat B."/>
            <person name="Grigoriev I.V."/>
            <person name="Hibbett D.S."/>
            <person name="Martin F."/>
            <person name="Nordberg H.P."/>
            <person name="Cantor M.N."/>
            <person name="Hua S.X."/>
        </authorList>
    </citation>
    <scope>NUCLEOTIDE SEQUENCE [LARGE SCALE GENOMIC DNA]</scope>
    <source>
        <strain evidence="9 10">Foug A</strain>
    </source>
</reference>
<proteinExistence type="inferred from homology"/>
<dbReference type="InterPro" id="IPR007146">
    <property type="entry name" value="Sas10/Utp3/C1D"/>
</dbReference>